<feature type="transmembrane region" description="Helical" evidence="1">
    <location>
        <begin position="177"/>
        <end position="196"/>
    </location>
</feature>
<evidence type="ECO:0000256" key="1">
    <source>
        <dbReference type="SAM" id="Phobius"/>
    </source>
</evidence>
<feature type="domain" description="DUF4328" evidence="2">
    <location>
        <begin position="117"/>
        <end position="275"/>
    </location>
</feature>
<reference evidence="3 4" key="1">
    <citation type="submission" date="2016-10" db="EMBL/GenBank/DDBJ databases">
        <authorList>
            <person name="de Groot N.N."/>
        </authorList>
    </citation>
    <scope>NUCLEOTIDE SEQUENCE [LARGE SCALE GENOMIC DNA]</scope>
    <source>
        <strain evidence="3 4">CPCC 202699</strain>
    </source>
</reference>
<evidence type="ECO:0000313" key="4">
    <source>
        <dbReference type="Proteomes" id="UP000199515"/>
    </source>
</evidence>
<sequence length="312" mass="34430">MQPGQFPQQARPPQYRPVRVRWVATPPPGAMPQRRAVPPERYHGPPRYATTPRWGFPNLTWRSPTAVPGTASDVQSPVQRLRVIARSTFGSLWFLACLALVAGGAEIWRYVLLVQSRSSALTTSVVQASDTLVVTAGLLATIFSLVPAGLTLWWLFVARVAAADAAGEEPSRTSREVLLGMLVPGLNLVMAGSIMAELEHSVLRRSRDRRPTPSRLVFTWWGLWVLNWLLLVIALWWRMRDGIQAMADSVVLVALTDFAAAALAIVTAILVRRTTELLAPITLSNVKARQVLKVTGAPDPELRPTRPFGTRR</sequence>
<keyword evidence="4" id="KW-1185">Reference proteome</keyword>
<dbReference type="OrthoDB" id="3689403at2"/>
<evidence type="ECO:0000313" key="3">
    <source>
        <dbReference type="EMBL" id="SDX37211.1"/>
    </source>
</evidence>
<dbReference type="EMBL" id="FNON01000002">
    <property type="protein sequence ID" value="SDX37211.1"/>
    <property type="molecule type" value="Genomic_DNA"/>
</dbReference>
<gene>
    <name evidence="3" type="ORF">SAMN05421504_1021190</name>
</gene>
<name>A0A1H3B6F6_9PSEU</name>
<feature type="transmembrane region" description="Helical" evidence="1">
    <location>
        <begin position="216"/>
        <end position="237"/>
    </location>
</feature>
<dbReference type="RefSeq" id="WP_091288980.1">
    <property type="nucleotide sequence ID" value="NZ_FNON01000002.1"/>
</dbReference>
<dbReference type="Proteomes" id="UP000199515">
    <property type="component" value="Unassembled WGS sequence"/>
</dbReference>
<dbReference type="InterPro" id="IPR025565">
    <property type="entry name" value="DUF4328"/>
</dbReference>
<dbReference type="STRING" id="589385.SAMN05421504_1021190"/>
<accession>A0A1H3B6F6</accession>
<dbReference type="AlphaFoldDB" id="A0A1H3B6F6"/>
<keyword evidence="1" id="KW-0472">Membrane</keyword>
<protein>
    <recommendedName>
        <fullName evidence="2">DUF4328 domain-containing protein</fullName>
    </recommendedName>
</protein>
<feature type="transmembrane region" description="Helical" evidence="1">
    <location>
        <begin position="89"/>
        <end position="111"/>
    </location>
</feature>
<keyword evidence="1" id="KW-0812">Transmembrane</keyword>
<keyword evidence="1" id="KW-1133">Transmembrane helix</keyword>
<dbReference type="Pfam" id="PF14219">
    <property type="entry name" value="DUF4328"/>
    <property type="match status" value="1"/>
</dbReference>
<proteinExistence type="predicted"/>
<evidence type="ECO:0000259" key="2">
    <source>
        <dbReference type="Pfam" id="PF14219"/>
    </source>
</evidence>
<organism evidence="3 4">
    <name type="scientific">Amycolatopsis xylanica</name>
    <dbReference type="NCBI Taxonomy" id="589385"/>
    <lineage>
        <taxon>Bacteria</taxon>
        <taxon>Bacillati</taxon>
        <taxon>Actinomycetota</taxon>
        <taxon>Actinomycetes</taxon>
        <taxon>Pseudonocardiales</taxon>
        <taxon>Pseudonocardiaceae</taxon>
        <taxon>Amycolatopsis</taxon>
    </lineage>
</organism>
<feature type="transmembrane region" description="Helical" evidence="1">
    <location>
        <begin position="249"/>
        <end position="271"/>
    </location>
</feature>
<feature type="transmembrane region" description="Helical" evidence="1">
    <location>
        <begin position="131"/>
        <end position="156"/>
    </location>
</feature>